<dbReference type="EMBL" id="SMOL01000553">
    <property type="protein sequence ID" value="KAB2608900.1"/>
    <property type="molecule type" value="Genomic_DNA"/>
</dbReference>
<dbReference type="InterPro" id="IPR012337">
    <property type="entry name" value="RNaseH-like_sf"/>
</dbReference>
<protein>
    <recommendedName>
        <fullName evidence="2">Retroviral polymerase SH3-like domain-containing protein</fullName>
    </recommendedName>
</protein>
<feature type="domain" description="Retroviral polymerase SH3-like" evidence="2">
    <location>
        <begin position="80"/>
        <end position="111"/>
    </location>
</feature>
<dbReference type="Proteomes" id="UP000327157">
    <property type="component" value="Chromosome 14"/>
</dbReference>
<dbReference type="SUPFAM" id="SSF53098">
    <property type="entry name" value="Ribonuclease H-like"/>
    <property type="match status" value="1"/>
</dbReference>
<keyword evidence="4" id="KW-1185">Reference proteome</keyword>
<dbReference type="InterPro" id="IPR039537">
    <property type="entry name" value="Retrotran_Ty1/copia-like"/>
</dbReference>
<comment type="caution">
    <text evidence="3">The sequence shown here is derived from an EMBL/GenBank/DDBJ whole genome shotgun (WGS) entry which is preliminary data.</text>
</comment>
<dbReference type="InterPro" id="IPR057670">
    <property type="entry name" value="SH3_retrovirus"/>
</dbReference>
<proteinExistence type="predicted"/>
<dbReference type="PANTHER" id="PTHR42648">
    <property type="entry name" value="TRANSPOSASE, PUTATIVE-RELATED"/>
    <property type="match status" value="1"/>
</dbReference>
<organism evidence="3 4">
    <name type="scientific">Pyrus ussuriensis x Pyrus communis</name>
    <dbReference type="NCBI Taxonomy" id="2448454"/>
    <lineage>
        <taxon>Eukaryota</taxon>
        <taxon>Viridiplantae</taxon>
        <taxon>Streptophyta</taxon>
        <taxon>Embryophyta</taxon>
        <taxon>Tracheophyta</taxon>
        <taxon>Spermatophyta</taxon>
        <taxon>Magnoliopsida</taxon>
        <taxon>eudicotyledons</taxon>
        <taxon>Gunneridae</taxon>
        <taxon>Pentapetalae</taxon>
        <taxon>rosids</taxon>
        <taxon>fabids</taxon>
        <taxon>Rosales</taxon>
        <taxon>Rosaceae</taxon>
        <taxon>Amygdaloideae</taxon>
        <taxon>Maleae</taxon>
        <taxon>Pyrus</taxon>
    </lineage>
</organism>
<name>A0A5N5G591_9ROSA</name>
<evidence type="ECO:0000313" key="4">
    <source>
        <dbReference type="Proteomes" id="UP000327157"/>
    </source>
</evidence>
<reference evidence="3 4" key="3">
    <citation type="submission" date="2019-11" db="EMBL/GenBank/DDBJ databases">
        <title>A de novo genome assembly of a pear dwarfing rootstock.</title>
        <authorList>
            <person name="Wang F."/>
            <person name="Wang J."/>
            <person name="Li S."/>
            <person name="Zhang Y."/>
            <person name="Fang M."/>
            <person name="Ma L."/>
            <person name="Zhao Y."/>
            <person name="Jiang S."/>
        </authorList>
    </citation>
    <scope>NUCLEOTIDE SEQUENCE [LARGE SCALE GENOMIC DNA]</scope>
    <source>
        <strain evidence="3">S2</strain>
        <tissue evidence="3">Leaf</tissue>
    </source>
</reference>
<feature type="region of interest" description="Disordered" evidence="1">
    <location>
        <begin position="118"/>
        <end position="149"/>
    </location>
</feature>
<sequence>MAKSHHASFPIIDSKATLPFDLIHFDVWGLAKVSSNGFHWFVFLMKNKSDVSLLLQEFCVMMSTQFQTKVKIFSSDNGGEYRSKLDACTLRCVFIGYANNQKGYKYSDRSTVIPETISTEDRSDVPNELPVVGMSNELPDDGSSNDDSSNGLFDVKSVFLHGDLKEEVYIDLPPDIGISPEKGVVCRLQKTLYATEFEMKELGELKYFLGIEVARSKHGIFLSQRKYFMHSPNEAHMDAVIRILRYLKMAPRRGLVFSKNGHLNVKGKKLNVVARSSAEAEFSDQLIDVLTKITFVSEFQYILSYVVDSWISPANGLPHSPQKNAMEDEAKEPHTLSTHAAKDLQLVVNGQHHLEALITEESLVFTWKPEANTTPILQTPSFLKEKGIKTIRDWSLICLQTEINFANFITRNLPYYRRKENHTVSRCTKVMVHIGFLCGQLMATTKSNTTTKNAQG</sequence>
<dbReference type="AlphaFoldDB" id="A0A5N5G591"/>
<reference evidence="3 4" key="1">
    <citation type="submission" date="2019-09" db="EMBL/GenBank/DDBJ databases">
        <authorList>
            <person name="Ou C."/>
        </authorList>
    </citation>
    <scope>NUCLEOTIDE SEQUENCE [LARGE SCALE GENOMIC DNA]</scope>
    <source>
        <strain evidence="3">S2</strain>
        <tissue evidence="3">Leaf</tissue>
    </source>
</reference>
<reference evidence="4" key="2">
    <citation type="submission" date="2019-10" db="EMBL/GenBank/DDBJ databases">
        <title>A de novo genome assembly of a pear dwarfing rootstock.</title>
        <authorList>
            <person name="Wang F."/>
            <person name="Wang J."/>
            <person name="Li S."/>
            <person name="Zhang Y."/>
            <person name="Fang M."/>
            <person name="Ma L."/>
            <person name="Zhao Y."/>
            <person name="Jiang S."/>
        </authorList>
    </citation>
    <scope>NUCLEOTIDE SEQUENCE [LARGE SCALE GENOMIC DNA]</scope>
</reference>
<gene>
    <name evidence="3" type="ORF">D8674_012068</name>
</gene>
<dbReference type="PANTHER" id="PTHR42648:SF22">
    <property type="entry name" value="REVERSE TRANSCRIPTASE TY1_COPIA-TYPE DOMAIN-CONTAINING PROTEIN"/>
    <property type="match status" value="1"/>
</dbReference>
<evidence type="ECO:0000313" key="3">
    <source>
        <dbReference type="EMBL" id="KAB2608900.1"/>
    </source>
</evidence>
<evidence type="ECO:0000259" key="2">
    <source>
        <dbReference type="Pfam" id="PF25597"/>
    </source>
</evidence>
<accession>A0A5N5G591</accession>
<dbReference type="Pfam" id="PF25597">
    <property type="entry name" value="SH3_retrovirus"/>
    <property type="match status" value="1"/>
</dbReference>
<evidence type="ECO:0000256" key="1">
    <source>
        <dbReference type="SAM" id="MobiDB-lite"/>
    </source>
</evidence>